<dbReference type="PROSITE" id="PS51186">
    <property type="entry name" value="GNAT"/>
    <property type="match status" value="1"/>
</dbReference>
<dbReference type="SUPFAM" id="SSF55729">
    <property type="entry name" value="Acyl-CoA N-acyltransferases (Nat)"/>
    <property type="match status" value="1"/>
</dbReference>
<dbReference type="AlphaFoldDB" id="A0A542BNR2"/>
<comment type="caution">
    <text evidence="2">The sequence shown here is derived from an EMBL/GenBank/DDBJ whole genome shotgun (WGS) entry which is preliminary data.</text>
</comment>
<protein>
    <recommendedName>
        <fullName evidence="1">N-acetyltransferase domain-containing protein</fullName>
    </recommendedName>
</protein>
<accession>A0A542BNR2</accession>
<sequence length="208" mass="22572">MPALCLDGAWLALHAGSLPLLKQAGFMLIRQAVPNDYPAILALQAQNTPEHLSAEQRQQGFIVSQMNDKQLASINSGLGILVATEGEQLAGFVCLMSTDAQPRPAVVDAMLQTLASQSLDGLPLSQQRVFLYGPVCLSAEWRGKGVLRQLFDAVKAHTRHHFDIGALFVNDDNPHSLDAHVKGLGMTALTRFHCNNQSYQLVVFTTGN</sequence>
<dbReference type="GO" id="GO:0016747">
    <property type="term" value="F:acyltransferase activity, transferring groups other than amino-acyl groups"/>
    <property type="evidence" value="ECO:0007669"/>
    <property type="project" value="InterPro"/>
</dbReference>
<proteinExistence type="predicted"/>
<dbReference type="CDD" id="cd04301">
    <property type="entry name" value="NAT_SF"/>
    <property type="match status" value="1"/>
</dbReference>
<evidence type="ECO:0000313" key="2">
    <source>
        <dbReference type="EMBL" id="TVZ72281.1"/>
    </source>
</evidence>
<dbReference type="EMBL" id="VISQ01000001">
    <property type="protein sequence ID" value="TVZ72281.1"/>
    <property type="molecule type" value="Genomic_DNA"/>
</dbReference>
<organism evidence="2">
    <name type="scientific">Serratia fonticola</name>
    <dbReference type="NCBI Taxonomy" id="47917"/>
    <lineage>
        <taxon>Bacteria</taxon>
        <taxon>Pseudomonadati</taxon>
        <taxon>Pseudomonadota</taxon>
        <taxon>Gammaproteobacteria</taxon>
        <taxon>Enterobacterales</taxon>
        <taxon>Yersiniaceae</taxon>
        <taxon>Serratia</taxon>
    </lineage>
</organism>
<dbReference type="InterPro" id="IPR016181">
    <property type="entry name" value="Acyl_CoA_acyltransferase"/>
</dbReference>
<dbReference type="Pfam" id="PF00583">
    <property type="entry name" value="Acetyltransf_1"/>
    <property type="match status" value="1"/>
</dbReference>
<reference evidence="2" key="2">
    <citation type="submission" date="2019-08" db="EMBL/GenBank/DDBJ databases">
        <title>Investigation of anaerobic lignin degradation for improved lignocellulosic biofuels.</title>
        <authorList>
            <person name="Deangelis K.PhD."/>
        </authorList>
    </citation>
    <scope>NUCLEOTIDE SEQUENCE [LARGE SCALE GENOMIC DNA]</scope>
    <source>
        <strain evidence="2">128R</strain>
    </source>
</reference>
<gene>
    <name evidence="2" type="ORF">FHU10_4950</name>
</gene>
<feature type="domain" description="N-acetyltransferase" evidence="1">
    <location>
        <begin position="27"/>
        <end position="206"/>
    </location>
</feature>
<reference evidence="2" key="1">
    <citation type="submission" date="2019-06" db="EMBL/GenBank/DDBJ databases">
        <authorList>
            <person name="Deangelis K."/>
            <person name="Huntemann M."/>
            <person name="Clum A."/>
            <person name="Pillay M."/>
            <person name="Palaniappan K."/>
            <person name="Varghese N."/>
            <person name="Mikhailova N."/>
            <person name="Stamatis D."/>
            <person name="Reddy T."/>
            <person name="Daum C."/>
            <person name="Shapiro N."/>
            <person name="Ivanova N."/>
            <person name="Kyrpides N."/>
            <person name="Woyke T."/>
        </authorList>
    </citation>
    <scope>NUCLEOTIDE SEQUENCE [LARGE SCALE GENOMIC DNA]</scope>
    <source>
        <strain evidence="2">128R</strain>
    </source>
</reference>
<dbReference type="InterPro" id="IPR000182">
    <property type="entry name" value="GNAT_dom"/>
</dbReference>
<dbReference type="Gene3D" id="3.40.630.30">
    <property type="match status" value="1"/>
</dbReference>
<evidence type="ECO:0000259" key="1">
    <source>
        <dbReference type="PROSITE" id="PS51186"/>
    </source>
</evidence>
<name>A0A542BNR2_SERFO</name>